<dbReference type="Proteomes" id="UP000031036">
    <property type="component" value="Unassembled WGS sequence"/>
</dbReference>
<accession>A0A0B2VFH1</accession>
<protein>
    <submittedName>
        <fullName evidence="1">Uncharacterized protein</fullName>
    </submittedName>
</protein>
<keyword evidence="2" id="KW-1185">Reference proteome</keyword>
<organism evidence="1 2">
    <name type="scientific">Toxocara canis</name>
    <name type="common">Canine roundworm</name>
    <dbReference type="NCBI Taxonomy" id="6265"/>
    <lineage>
        <taxon>Eukaryota</taxon>
        <taxon>Metazoa</taxon>
        <taxon>Ecdysozoa</taxon>
        <taxon>Nematoda</taxon>
        <taxon>Chromadorea</taxon>
        <taxon>Rhabditida</taxon>
        <taxon>Spirurina</taxon>
        <taxon>Ascaridomorpha</taxon>
        <taxon>Ascaridoidea</taxon>
        <taxon>Toxocaridae</taxon>
        <taxon>Toxocara</taxon>
    </lineage>
</organism>
<comment type="caution">
    <text evidence="1">The sequence shown here is derived from an EMBL/GenBank/DDBJ whole genome shotgun (WGS) entry which is preliminary data.</text>
</comment>
<name>A0A0B2VFH1_TOXCA</name>
<sequence length="121" mass="13984">MIDHFAANFERFKATPPTLYAHPHIANSCDRSHHLCTSLRSSYNQPPHLVRTDRSQGSSVFRSKGHLLSPNRIFVTNTEFVVPHKPARRLCAMVFSKRSLKWFFFTILCAMLLDRLLRGTE</sequence>
<dbReference type="EMBL" id="JPKZ01001390">
    <property type="protein sequence ID" value="KHN82261.1"/>
    <property type="molecule type" value="Genomic_DNA"/>
</dbReference>
<feature type="non-terminal residue" evidence="1">
    <location>
        <position position="121"/>
    </location>
</feature>
<dbReference type="AlphaFoldDB" id="A0A0B2VFH1"/>
<evidence type="ECO:0000313" key="1">
    <source>
        <dbReference type="EMBL" id="KHN82261.1"/>
    </source>
</evidence>
<gene>
    <name evidence="1" type="ORF">Tcan_00801</name>
</gene>
<evidence type="ECO:0000313" key="2">
    <source>
        <dbReference type="Proteomes" id="UP000031036"/>
    </source>
</evidence>
<proteinExistence type="predicted"/>
<reference evidence="1 2" key="1">
    <citation type="submission" date="2014-11" db="EMBL/GenBank/DDBJ databases">
        <title>Genetic blueprint of the zoonotic pathogen Toxocara canis.</title>
        <authorList>
            <person name="Zhu X.-Q."/>
            <person name="Korhonen P.K."/>
            <person name="Cai H."/>
            <person name="Young N.D."/>
            <person name="Nejsum P."/>
            <person name="von Samson-Himmelstjerna G."/>
            <person name="Boag P.R."/>
            <person name="Tan P."/>
            <person name="Li Q."/>
            <person name="Min J."/>
            <person name="Yang Y."/>
            <person name="Wang X."/>
            <person name="Fang X."/>
            <person name="Hall R.S."/>
            <person name="Hofmann A."/>
            <person name="Sternberg P.W."/>
            <person name="Jex A.R."/>
            <person name="Gasser R.B."/>
        </authorList>
    </citation>
    <scope>NUCLEOTIDE SEQUENCE [LARGE SCALE GENOMIC DNA]</scope>
    <source>
        <strain evidence="1">PN_DK_2014</strain>
    </source>
</reference>